<protein>
    <submittedName>
        <fullName evidence="1">Uncharacterized protein</fullName>
    </submittedName>
</protein>
<keyword evidence="2" id="KW-1185">Reference proteome</keyword>
<sequence length="81" mass="8763">MLRDGARRARGAALMRALAPQPAAMRAAVAMRVVNLSRRVCAGVLMVTPEGVELCPFYGGEKALLKSPDIFFEGLIEFATR</sequence>
<dbReference type="EMBL" id="JAYMRU010000015">
    <property type="protein sequence ID" value="MEM5402612.1"/>
    <property type="molecule type" value="Genomic_DNA"/>
</dbReference>
<comment type="caution">
    <text evidence="1">The sequence shown here is derived from an EMBL/GenBank/DDBJ whole genome shotgun (WGS) entry which is preliminary data.</text>
</comment>
<accession>A0ACC6RMC9</accession>
<reference evidence="1" key="1">
    <citation type="submission" date="2024-01" db="EMBL/GenBank/DDBJ databases">
        <title>The diversity of rhizobia nodulating Mimosa spp. in eleven states of Brazil covering several biomes is determined by host plant, location, and edaphic factors.</title>
        <authorList>
            <person name="Rouws L."/>
            <person name="Barauna A."/>
            <person name="Beukes C."/>
            <person name="De Faria S.M."/>
            <person name="Gross E."/>
            <person name="Dos Reis Junior F.B."/>
            <person name="Simon M."/>
            <person name="Maluk M."/>
            <person name="Odee D.W."/>
            <person name="Kenicer G."/>
            <person name="Young J.P.W."/>
            <person name="Reis V.M."/>
            <person name="Zilli J."/>
            <person name="James E.K."/>
        </authorList>
    </citation>
    <scope>NUCLEOTIDE SEQUENCE</scope>
    <source>
        <strain evidence="1">JPY452</strain>
    </source>
</reference>
<evidence type="ECO:0000313" key="2">
    <source>
        <dbReference type="Proteomes" id="UP001392318"/>
    </source>
</evidence>
<name>A0ACC6RMC9_9BURK</name>
<organism evidence="1 2">
    <name type="scientific">Paraburkholderia unamae</name>
    <dbReference type="NCBI Taxonomy" id="219649"/>
    <lineage>
        <taxon>Bacteria</taxon>
        <taxon>Pseudomonadati</taxon>
        <taxon>Pseudomonadota</taxon>
        <taxon>Betaproteobacteria</taxon>
        <taxon>Burkholderiales</taxon>
        <taxon>Burkholderiaceae</taxon>
        <taxon>Paraburkholderia</taxon>
    </lineage>
</organism>
<dbReference type="Proteomes" id="UP001392318">
    <property type="component" value="Unassembled WGS sequence"/>
</dbReference>
<gene>
    <name evidence="1" type="ORF">VSR83_21330</name>
</gene>
<proteinExistence type="predicted"/>
<evidence type="ECO:0000313" key="1">
    <source>
        <dbReference type="EMBL" id="MEM5402612.1"/>
    </source>
</evidence>